<name>A0ACC1AV03_9ROSI</name>
<comment type="caution">
    <text evidence="1">The sequence shown here is derived from an EMBL/GenBank/DDBJ whole genome shotgun (WGS) entry which is preliminary data.</text>
</comment>
<evidence type="ECO:0000313" key="2">
    <source>
        <dbReference type="Proteomes" id="UP001164250"/>
    </source>
</evidence>
<gene>
    <name evidence="1" type="ORF">Patl1_13078</name>
</gene>
<organism evidence="1 2">
    <name type="scientific">Pistacia atlantica</name>
    <dbReference type="NCBI Taxonomy" id="434234"/>
    <lineage>
        <taxon>Eukaryota</taxon>
        <taxon>Viridiplantae</taxon>
        <taxon>Streptophyta</taxon>
        <taxon>Embryophyta</taxon>
        <taxon>Tracheophyta</taxon>
        <taxon>Spermatophyta</taxon>
        <taxon>Magnoliopsida</taxon>
        <taxon>eudicotyledons</taxon>
        <taxon>Gunneridae</taxon>
        <taxon>Pentapetalae</taxon>
        <taxon>rosids</taxon>
        <taxon>malvids</taxon>
        <taxon>Sapindales</taxon>
        <taxon>Anacardiaceae</taxon>
        <taxon>Pistacia</taxon>
    </lineage>
</organism>
<proteinExistence type="predicted"/>
<reference evidence="2" key="1">
    <citation type="journal article" date="2023" name="G3 (Bethesda)">
        <title>Genome assembly and association tests identify interacting loci associated with vigor, precocity, and sex in interspecific pistachio rootstocks.</title>
        <authorList>
            <person name="Palmer W."/>
            <person name="Jacygrad E."/>
            <person name="Sagayaradj S."/>
            <person name="Cavanaugh K."/>
            <person name="Han R."/>
            <person name="Bertier L."/>
            <person name="Beede B."/>
            <person name="Kafkas S."/>
            <person name="Golino D."/>
            <person name="Preece J."/>
            <person name="Michelmore R."/>
        </authorList>
    </citation>
    <scope>NUCLEOTIDE SEQUENCE [LARGE SCALE GENOMIC DNA]</scope>
</reference>
<keyword evidence="2" id="KW-1185">Reference proteome</keyword>
<dbReference type="EMBL" id="CM047904">
    <property type="protein sequence ID" value="KAJ0090516.1"/>
    <property type="molecule type" value="Genomic_DNA"/>
</dbReference>
<sequence length="277" mass="29592">MFSPCASCKKMLLRSSSTPILNSWIPNAKESSSPELETLHQIQRSKSITLTASSPTPQFSPPQNDDSFKIMTRALSETDLRSCTVPPLPKKRLSNTFISGVAVAEEDEIGTAALDCSLFSNSGLASEEGDARVMVGGGVYGGGGKICGGGGSGSNGGSGDGRWESNNNGNDNTDVYYQKMIEANPGNPLLLSNYARYLKEVRADFVKAEEYCGRAILANPNDGNILSIYVLASYARFLWDAEEEEEEDEEGEDMTKTAAPIYFHGFSSGPSPIAAAS</sequence>
<protein>
    <submittedName>
        <fullName evidence="1">Uncharacterized protein</fullName>
    </submittedName>
</protein>
<dbReference type="Proteomes" id="UP001164250">
    <property type="component" value="Chromosome 8"/>
</dbReference>
<accession>A0ACC1AV03</accession>
<evidence type="ECO:0000313" key="1">
    <source>
        <dbReference type="EMBL" id="KAJ0090516.1"/>
    </source>
</evidence>